<name>A0A9N8Z6P5_9GLOM</name>
<keyword evidence="3" id="KW-1185">Reference proteome</keyword>
<feature type="compositionally biased region" description="Basic residues" evidence="1">
    <location>
        <begin position="1"/>
        <end position="12"/>
    </location>
</feature>
<dbReference type="EMBL" id="CAJVQA010000483">
    <property type="protein sequence ID" value="CAG8477136.1"/>
    <property type="molecule type" value="Genomic_DNA"/>
</dbReference>
<reference evidence="2" key="1">
    <citation type="submission" date="2021-06" db="EMBL/GenBank/DDBJ databases">
        <authorList>
            <person name="Kallberg Y."/>
            <person name="Tangrot J."/>
            <person name="Rosling A."/>
        </authorList>
    </citation>
    <scope>NUCLEOTIDE SEQUENCE</scope>
    <source>
        <strain evidence="2">FL966</strain>
    </source>
</reference>
<organism evidence="2 3">
    <name type="scientific">Cetraspora pellucida</name>
    <dbReference type="NCBI Taxonomy" id="1433469"/>
    <lineage>
        <taxon>Eukaryota</taxon>
        <taxon>Fungi</taxon>
        <taxon>Fungi incertae sedis</taxon>
        <taxon>Mucoromycota</taxon>
        <taxon>Glomeromycotina</taxon>
        <taxon>Glomeromycetes</taxon>
        <taxon>Diversisporales</taxon>
        <taxon>Gigasporaceae</taxon>
        <taxon>Cetraspora</taxon>
    </lineage>
</organism>
<protein>
    <submittedName>
        <fullName evidence="2">22426_t:CDS:1</fullName>
    </submittedName>
</protein>
<comment type="caution">
    <text evidence="2">The sequence shown here is derived from an EMBL/GenBank/DDBJ whole genome shotgun (WGS) entry which is preliminary data.</text>
</comment>
<dbReference type="OrthoDB" id="2472905at2759"/>
<evidence type="ECO:0000256" key="1">
    <source>
        <dbReference type="SAM" id="MobiDB-lite"/>
    </source>
</evidence>
<proteinExistence type="predicted"/>
<gene>
    <name evidence="2" type="ORF">CPELLU_LOCUS1352</name>
</gene>
<evidence type="ECO:0000313" key="3">
    <source>
        <dbReference type="Proteomes" id="UP000789759"/>
    </source>
</evidence>
<feature type="region of interest" description="Disordered" evidence="1">
    <location>
        <begin position="1"/>
        <end position="23"/>
    </location>
</feature>
<evidence type="ECO:0000313" key="2">
    <source>
        <dbReference type="EMBL" id="CAG8477136.1"/>
    </source>
</evidence>
<dbReference type="Proteomes" id="UP000789759">
    <property type="component" value="Unassembled WGS sequence"/>
</dbReference>
<accession>A0A9N8Z6P5</accession>
<sequence>MPKLKCKNAAKKQSRDNKERFSKTIDAKSNVSEYRISKLLIYKLENNKKELNNKIEPNKEESKWLINEDNSFYNLKVIKGNTRVNKFE</sequence>
<dbReference type="AlphaFoldDB" id="A0A9N8Z6P5"/>
<feature type="compositionally biased region" description="Basic and acidic residues" evidence="1">
    <location>
        <begin position="13"/>
        <end position="23"/>
    </location>
</feature>